<organism evidence="2 3">
    <name type="scientific">Achromobacter seleniivolatilans</name>
    <dbReference type="NCBI Taxonomy" id="3047478"/>
    <lineage>
        <taxon>Bacteria</taxon>
        <taxon>Pseudomonadati</taxon>
        <taxon>Pseudomonadota</taxon>
        <taxon>Betaproteobacteria</taxon>
        <taxon>Burkholderiales</taxon>
        <taxon>Alcaligenaceae</taxon>
        <taxon>Achromobacter</taxon>
    </lineage>
</organism>
<evidence type="ECO:0000256" key="1">
    <source>
        <dbReference type="SAM" id="SignalP"/>
    </source>
</evidence>
<dbReference type="Pfam" id="PF17274">
    <property type="entry name" value="DUF5339"/>
    <property type="match status" value="1"/>
</dbReference>
<keyword evidence="1" id="KW-0732">Signal</keyword>
<accession>A0ABY9MA53</accession>
<dbReference type="Proteomes" id="UP001234798">
    <property type="component" value="Chromosome"/>
</dbReference>
<evidence type="ECO:0000313" key="2">
    <source>
        <dbReference type="EMBL" id="WMD23547.1"/>
    </source>
</evidence>
<dbReference type="EMBL" id="CP132976">
    <property type="protein sequence ID" value="WMD23547.1"/>
    <property type="molecule type" value="Genomic_DNA"/>
</dbReference>
<name>A0ABY9MA53_9BURK</name>
<feature type="chain" id="PRO_5046212477" evidence="1">
    <location>
        <begin position="20"/>
        <end position="87"/>
    </location>
</feature>
<proteinExistence type="predicted"/>
<reference evidence="2 3" key="1">
    <citation type="submission" date="2023-08" db="EMBL/GenBank/DDBJ databases">
        <title>Achromobacter seleniivolatilans sp. nov., isolated from seleniferous soil.</title>
        <authorList>
            <person name="Zhang S."/>
            <person name="Li K."/>
            <person name="Peng J."/>
            <person name="Zhao Q."/>
            <person name="Wang H."/>
            <person name="Guo Y."/>
        </authorList>
    </citation>
    <scope>NUCLEOTIDE SEQUENCE [LARGE SCALE GENOMIC DNA]</scope>
    <source>
        <strain evidence="2 3">R39</strain>
    </source>
</reference>
<evidence type="ECO:0000313" key="3">
    <source>
        <dbReference type="Proteomes" id="UP001234798"/>
    </source>
</evidence>
<dbReference type="InterPro" id="IPR020493">
    <property type="entry name" value="Uncharacterised_HI0310"/>
</dbReference>
<dbReference type="RefSeq" id="WP_306951110.1">
    <property type="nucleotide sequence ID" value="NZ_CP132976.1"/>
</dbReference>
<keyword evidence="3" id="KW-1185">Reference proteome</keyword>
<protein>
    <submittedName>
        <fullName evidence="2">DUF5339 family protein</fullName>
    </submittedName>
</protein>
<sequence length="87" mass="9267">MKKILAALALTCLSTATFAADLAPSCVEYFKQIDTFLGSNPQAEALKPQYDAMKKQMADMPVATQDAACKQAADAMKQALANAPVQK</sequence>
<gene>
    <name evidence="2" type="ORF">RAS12_14600</name>
</gene>
<feature type="signal peptide" evidence="1">
    <location>
        <begin position="1"/>
        <end position="19"/>
    </location>
</feature>